<feature type="chain" id="PRO_5016778262" evidence="1">
    <location>
        <begin position="19"/>
        <end position="104"/>
    </location>
</feature>
<evidence type="ECO:0000313" key="3">
    <source>
        <dbReference type="Proteomes" id="UP000252519"/>
    </source>
</evidence>
<comment type="caution">
    <text evidence="2">The sequence shown here is derived from an EMBL/GenBank/DDBJ whole genome shotgun (WGS) entry which is preliminary data.</text>
</comment>
<protein>
    <submittedName>
        <fullName evidence="2">Uncharacterized protein</fullName>
    </submittedName>
</protein>
<feature type="signal peptide" evidence="1">
    <location>
        <begin position="1"/>
        <end position="18"/>
    </location>
</feature>
<gene>
    <name evidence="2" type="ORF">ANCCAN_04060</name>
</gene>
<keyword evidence="3" id="KW-1185">Reference proteome</keyword>
<name>A0A368H3I6_ANCCA</name>
<dbReference type="AlphaFoldDB" id="A0A368H3I6"/>
<dbReference type="Proteomes" id="UP000252519">
    <property type="component" value="Unassembled WGS sequence"/>
</dbReference>
<evidence type="ECO:0000256" key="1">
    <source>
        <dbReference type="SAM" id="SignalP"/>
    </source>
</evidence>
<sequence length="104" mass="11816">MSRLVLFLLVGLVAIVSSQPPPSFERELLHSPPRKTRSAILRSMLDQLFAKTSKDVQDQFRAVIEDGSISSDDKRKKLRELAKTVFKGVVLEKFYNMVQGHRST</sequence>
<dbReference type="EMBL" id="JOJR01000029">
    <property type="protein sequence ID" value="RCN49817.1"/>
    <property type="molecule type" value="Genomic_DNA"/>
</dbReference>
<reference evidence="2 3" key="1">
    <citation type="submission" date="2014-10" db="EMBL/GenBank/DDBJ databases">
        <title>Draft genome of the hookworm Ancylostoma caninum.</title>
        <authorList>
            <person name="Mitreva M."/>
        </authorList>
    </citation>
    <scope>NUCLEOTIDE SEQUENCE [LARGE SCALE GENOMIC DNA]</scope>
    <source>
        <strain evidence="2 3">Baltimore</strain>
    </source>
</reference>
<evidence type="ECO:0000313" key="2">
    <source>
        <dbReference type="EMBL" id="RCN49817.1"/>
    </source>
</evidence>
<keyword evidence="1" id="KW-0732">Signal</keyword>
<accession>A0A368H3I6</accession>
<proteinExistence type="predicted"/>
<organism evidence="2 3">
    <name type="scientific">Ancylostoma caninum</name>
    <name type="common">Dog hookworm</name>
    <dbReference type="NCBI Taxonomy" id="29170"/>
    <lineage>
        <taxon>Eukaryota</taxon>
        <taxon>Metazoa</taxon>
        <taxon>Ecdysozoa</taxon>
        <taxon>Nematoda</taxon>
        <taxon>Chromadorea</taxon>
        <taxon>Rhabditida</taxon>
        <taxon>Rhabditina</taxon>
        <taxon>Rhabditomorpha</taxon>
        <taxon>Strongyloidea</taxon>
        <taxon>Ancylostomatidae</taxon>
        <taxon>Ancylostomatinae</taxon>
        <taxon>Ancylostoma</taxon>
    </lineage>
</organism>